<dbReference type="GO" id="GO:0005576">
    <property type="term" value="C:extracellular region"/>
    <property type="evidence" value="ECO:0007669"/>
    <property type="project" value="UniProtKB-SubCell"/>
</dbReference>
<dbReference type="STRING" id="1432141.A0A015J7C9"/>
<evidence type="ECO:0000259" key="4">
    <source>
        <dbReference type="Pfam" id="PF09820"/>
    </source>
</evidence>
<evidence type="ECO:0000256" key="3">
    <source>
        <dbReference type="ARBA" id="ARBA00022525"/>
    </source>
</evidence>
<feature type="domain" description="AAA-ATPase-like" evidence="4">
    <location>
        <begin position="177"/>
        <end position="405"/>
    </location>
</feature>
<dbReference type="HOGENOM" id="CLU_021114_1_2_1"/>
<gene>
    <name evidence="6" type="ORF">RirG_159350</name>
</gene>
<name>A0A015J7C9_RHIIW</name>
<dbReference type="EMBL" id="JEMT01024576">
    <property type="protein sequence ID" value="EXX62695.1"/>
    <property type="molecule type" value="Genomic_DNA"/>
</dbReference>
<dbReference type="AlphaFoldDB" id="A0A015J7C9"/>
<protein>
    <submittedName>
        <fullName evidence="6">Uncharacterized protein</fullName>
    </submittedName>
</protein>
<dbReference type="PANTHER" id="PTHR34825">
    <property type="entry name" value="CONSERVED PROTEIN, WITH A WEAK D-GALACTARATE DEHYDRATASE/ALTRONATE HYDROLASE DOMAIN"/>
    <property type="match status" value="1"/>
</dbReference>
<evidence type="ECO:0000259" key="5">
    <source>
        <dbReference type="Pfam" id="PF20147"/>
    </source>
</evidence>
<dbReference type="PANTHER" id="PTHR34825:SF1">
    <property type="entry name" value="AAA-ATPASE-LIKE DOMAIN-CONTAINING PROTEIN"/>
    <property type="match status" value="1"/>
</dbReference>
<evidence type="ECO:0000256" key="2">
    <source>
        <dbReference type="ARBA" id="ARBA00004613"/>
    </source>
</evidence>
<feature type="domain" description="Crinkler effector protein N-terminal" evidence="5">
    <location>
        <begin position="10"/>
        <end position="133"/>
    </location>
</feature>
<dbReference type="Pfam" id="PF08011">
    <property type="entry name" value="PDDEXK_9"/>
    <property type="match status" value="1"/>
</dbReference>
<sequence>MSNLNDIMIIFCLVLGDSIEDRFTINISRTEGKKIGREKISFEKLNIDHFKKLLCEYYRYTFIANELRLWKVSISTKPEDKDDKLTKLQDVPNVHAGIDIKKQLGGVPLNPDDYIKNIFVEDPPDKHIHIIIEKPAKEPPLKRARTEEEVPPWSPSCKRQKMIKYGTATLFAGKSIPIGWDSFSKIVNGGCTFLDKTSLISEFIECNSKVSLIVRPRRFGKTINLTMLRDFFSIPIHPDNKKYRRELFVDMKIMEKQSLFDTHFCKYPVIFLSLKNFDGCETWSKMKIKLFGMFAMLYKNHNYVYDKLDPYEKTRFSQIRSEDENCKRMDDVLVDLSRYLKDYHGKECIVLIDEYDHPLDIAYRYQYYEEARGFFASLFGALLKSNDDNLEKALLVGVSRVAKSGYLSGLNNMQVFPMHDQEYADKFGFTEDEVSIILQHYKKSQAKKVKDWYDGYMASNGTIPLYNPWSINKFISTNRLEAHWVDTGGTATIKQLLWHSNEDFRNKTIMLLRKDAVNVEIMGDIDYNLLSQCANDTLWTLLYYGGYLTMNKEGHLYIPNTEVFTEWKGWLNRRISFNPDTMLEMLLQCNLTKFEKELPIMIMESLSYFDVPDNLAETNYHMLMVGILSPVRYHNYELSSNREAGEGRFDVRIVPNTEKVIYEVSILMDFKIYDKKKKNIDMEKKAKEALDQIKEKKYRTGIRTTKLVECGIVFQGKRAYVLSRVLHKKGDQWVEEAK</sequence>
<dbReference type="OMA" id="GQDAHIR"/>
<evidence type="ECO:0000313" key="7">
    <source>
        <dbReference type="Proteomes" id="UP000022910"/>
    </source>
</evidence>
<dbReference type="InterPro" id="IPR045379">
    <property type="entry name" value="Crinkler_N"/>
</dbReference>
<keyword evidence="7" id="KW-1185">Reference proteome</keyword>
<comment type="subcellular location">
    <subcellularLocation>
        <location evidence="1">Host cell</location>
    </subcellularLocation>
    <subcellularLocation>
        <location evidence="2">Secreted</location>
    </subcellularLocation>
</comment>
<evidence type="ECO:0000313" key="6">
    <source>
        <dbReference type="EMBL" id="EXX62695.1"/>
    </source>
</evidence>
<dbReference type="GO" id="GO:0043657">
    <property type="term" value="C:host cell"/>
    <property type="evidence" value="ECO:0007669"/>
    <property type="project" value="UniProtKB-SubCell"/>
</dbReference>
<reference evidence="6 7" key="1">
    <citation type="submission" date="2014-02" db="EMBL/GenBank/DDBJ databases">
        <title>Single nucleus genome sequencing reveals high similarity among nuclei of an endomycorrhizal fungus.</title>
        <authorList>
            <person name="Lin K."/>
            <person name="Geurts R."/>
            <person name="Zhang Z."/>
            <person name="Limpens E."/>
            <person name="Saunders D.G."/>
            <person name="Mu D."/>
            <person name="Pang E."/>
            <person name="Cao H."/>
            <person name="Cha H."/>
            <person name="Lin T."/>
            <person name="Zhou Q."/>
            <person name="Shang Y."/>
            <person name="Li Y."/>
            <person name="Ivanov S."/>
            <person name="Sharma T."/>
            <person name="Velzen R.V."/>
            <person name="Ruijter N.D."/>
            <person name="Aanen D.K."/>
            <person name="Win J."/>
            <person name="Kamoun S."/>
            <person name="Bisseling T."/>
            <person name="Huang S."/>
        </authorList>
    </citation>
    <scope>NUCLEOTIDE SEQUENCE [LARGE SCALE GENOMIC DNA]</scope>
    <source>
        <strain evidence="7">DAOM197198w</strain>
    </source>
</reference>
<dbReference type="InterPro" id="IPR012547">
    <property type="entry name" value="PDDEXK_9"/>
</dbReference>
<organism evidence="6 7">
    <name type="scientific">Rhizophagus irregularis (strain DAOM 197198w)</name>
    <name type="common">Glomus intraradices</name>
    <dbReference type="NCBI Taxonomy" id="1432141"/>
    <lineage>
        <taxon>Eukaryota</taxon>
        <taxon>Fungi</taxon>
        <taxon>Fungi incertae sedis</taxon>
        <taxon>Mucoromycota</taxon>
        <taxon>Glomeromycotina</taxon>
        <taxon>Glomeromycetes</taxon>
        <taxon>Glomerales</taxon>
        <taxon>Glomeraceae</taxon>
        <taxon>Rhizophagus</taxon>
    </lineage>
</organism>
<dbReference type="Proteomes" id="UP000022910">
    <property type="component" value="Unassembled WGS sequence"/>
</dbReference>
<dbReference type="InterPro" id="IPR018631">
    <property type="entry name" value="AAA-ATPase-like_dom"/>
</dbReference>
<dbReference type="Pfam" id="PF09820">
    <property type="entry name" value="AAA-ATPase_like"/>
    <property type="match status" value="1"/>
</dbReference>
<dbReference type="Pfam" id="PF20147">
    <property type="entry name" value="Crinkler"/>
    <property type="match status" value="1"/>
</dbReference>
<proteinExistence type="predicted"/>
<accession>A0A015J7C9</accession>
<comment type="caution">
    <text evidence="6">The sequence shown here is derived from an EMBL/GenBank/DDBJ whole genome shotgun (WGS) entry which is preliminary data.</text>
</comment>
<dbReference type="OrthoDB" id="5584915at2759"/>
<evidence type="ECO:0000256" key="1">
    <source>
        <dbReference type="ARBA" id="ARBA00004340"/>
    </source>
</evidence>
<keyword evidence="3" id="KW-0964">Secreted</keyword>